<evidence type="ECO:0000313" key="1">
    <source>
        <dbReference type="EMBL" id="KXK67075.1"/>
    </source>
</evidence>
<organism evidence="1 2">
    <name type="scientific">Christensenella minuta</name>
    <dbReference type="NCBI Taxonomy" id="626937"/>
    <lineage>
        <taxon>Bacteria</taxon>
        <taxon>Bacillati</taxon>
        <taxon>Bacillota</taxon>
        <taxon>Clostridia</taxon>
        <taxon>Christensenellales</taxon>
        <taxon>Christensenellaceae</taxon>
        <taxon>Christensenella</taxon>
    </lineage>
</organism>
<dbReference type="PATRIC" id="fig|626937.4.peg.88"/>
<dbReference type="AlphaFoldDB" id="A0A136Q8S7"/>
<comment type="caution">
    <text evidence="1">The sequence shown here is derived from an EMBL/GenBank/DDBJ whole genome shotgun (WGS) entry which is preliminary data.</text>
</comment>
<gene>
    <name evidence="1" type="ORF">HMPREF3293_00088</name>
</gene>
<name>A0A136Q8S7_9FIRM</name>
<proteinExistence type="predicted"/>
<reference evidence="1 2" key="1">
    <citation type="submission" date="2016-02" db="EMBL/GenBank/DDBJ databases">
        <authorList>
            <person name="Wen L."/>
            <person name="He K."/>
            <person name="Yang H."/>
        </authorList>
    </citation>
    <scope>NUCLEOTIDE SEQUENCE [LARGE SCALE GENOMIC DNA]</scope>
    <source>
        <strain evidence="1 2">DSM 22607</strain>
    </source>
</reference>
<protein>
    <submittedName>
        <fullName evidence="1">Uncharacterized protein</fullName>
    </submittedName>
</protein>
<dbReference type="EMBL" id="LSZW01000003">
    <property type="protein sequence ID" value="KXK67075.1"/>
    <property type="molecule type" value="Genomic_DNA"/>
</dbReference>
<keyword evidence="2" id="KW-1185">Reference proteome</keyword>
<dbReference type="STRING" id="626937.HMPREF3293_00088"/>
<sequence length="137" mass="15658">MTFPLQKRAKTICTLVKDLSSFIAMTCAVNNDTPVQPQLERSERRRTQWVRLHKNYAEVELLWAMTKAVELLKKFYGKGVCVIADTVKTIQKKNNKCGIGNRGKTKIVVKEHFSEKGKTMEELLTDVMLEKAKQTIA</sequence>
<evidence type="ECO:0000313" key="2">
    <source>
        <dbReference type="Proteomes" id="UP000070366"/>
    </source>
</evidence>
<dbReference type="Proteomes" id="UP000070366">
    <property type="component" value="Unassembled WGS sequence"/>
</dbReference>
<accession>A0A136Q8S7</accession>